<reference evidence="9" key="1">
    <citation type="submission" date="2016-10" db="EMBL/GenBank/DDBJ databases">
        <authorList>
            <person name="Varghese N."/>
            <person name="Submissions S."/>
        </authorList>
    </citation>
    <scope>NUCLEOTIDE SEQUENCE [LARGE SCALE GENOMIC DNA]</scope>
    <source>
        <strain evidence="9">Mob M</strain>
    </source>
</reference>
<feature type="transmembrane region" description="Helical" evidence="6">
    <location>
        <begin position="517"/>
        <end position="538"/>
    </location>
</feature>
<keyword evidence="5 6" id="KW-0472">Membrane</keyword>
<feature type="domain" description="Type II secretion system protein GspF" evidence="7">
    <location>
        <begin position="130"/>
        <end position="253"/>
    </location>
</feature>
<dbReference type="AlphaFoldDB" id="A0A1I4PGD4"/>
<dbReference type="OrthoDB" id="12374at2157"/>
<feature type="transmembrane region" description="Helical" evidence="6">
    <location>
        <begin position="239"/>
        <end position="262"/>
    </location>
</feature>
<sequence length="610" mass="69320">MHNSLIDLGFVRRYAKKRSEKYYFLINSLRAARMDIHYSTYVEQGSLYAIQTYAVVLVSLFLMRFLIDVPIFEILRTYRSLIFSDLTYILLPVISAYIVYWSYLQYPRFVAYSRATKIDVLLPHASSFCYGMTKGGTPIYETIKELAENPHIYGEIATEALYIVRDVELLGNDLVNAVKNTARTTPSKTFHDFLENLVPMIQGGSDIHQYFAVKTEQYFLHAKKTQEMFIKTLEIISEVYVVAFVAVPIFLLITLVTIGLLNLSQTSYLFHSLYIGLPLGSIALIVLIDSISPKEELGIHYVNRETERRSHSMEEEEIDEENYESNLKNYNNKKLKRKIIAKLKNPLAPILQKPLYAFAFSIPLMALPFLLTSFDLNKQIVLSIIIAILPVSLAHEYKMRKLAKLDKAVPDFLRRLAEVNEMGIPVNHAISLLLRSDVGLLSGEIKRVWLDMEWGGEMKDALSRFENRIGTPALRRAVTLLVKATEVSDDTRDVLLIAAEDTENMLKLRDDRFNTGFIYLATVYIAFGTFMYVCYSFSTQFIPSMSGIGGDGMLNVDQITSTMFNTCGILGFFSGLILGEMAHGNLLSGLKHSVILLVLSFACFTILMNY</sequence>
<keyword evidence="3 6" id="KW-0812">Transmembrane</keyword>
<feature type="domain" description="Type II secretion system protein GspF" evidence="7">
    <location>
        <begin position="412"/>
        <end position="530"/>
    </location>
</feature>
<evidence type="ECO:0000256" key="1">
    <source>
        <dbReference type="ARBA" id="ARBA00004651"/>
    </source>
</evidence>
<organism evidence="8 9">
    <name type="scientific">Methanolobus profundi</name>
    <dbReference type="NCBI Taxonomy" id="487685"/>
    <lineage>
        <taxon>Archaea</taxon>
        <taxon>Methanobacteriati</taxon>
        <taxon>Methanobacteriota</taxon>
        <taxon>Stenosarchaea group</taxon>
        <taxon>Methanomicrobia</taxon>
        <taxon>Methanosarcinales</taxon>
        <taxon>Methanosarcinaceae</taxon>
        <taxon>Methanolobus</taxon>
    </lineage>
</organism>
<gene>
    <name evidence="8" type="ORF">SAMN04488696_0637</name>
</gene>
<dbReference type="Pfam" id="PF00482">
    <property type="entry name" value="T2SSF"/>
    <property type="match status" value="2"/>
</dbReference>
<evidence type="ECO:0000256" key="4">
    <source>
        <dbReference type="ARBA" id="ARBA00022989"/>
    </source>
</evidence>
<dbReference type="Gene3D" id="1.20.81.30">
    <property type="entry name" value="Type II secretion system (T2SS), domain F"/>
    <property type="match status" value="1"/>
</dbReference>
<keyword evidence="2" id="KW-1003">Cell membrane</keyword>
<dbReference type="EMBL" id="FOUJ01000001">
    <property type="protein sequence ID" value="SFM26778.1"/>
    <property type="molecule type" value="Genomic_DNA"/>
</dbReference>
<evidence type="ECO:0000256" key="6">
    <source>
        <dbReference type="SAM" id="Phobius"/>
    </source>
</evidence>
<feature type="transmembrane region" description="Helical" evidence="6">
    <location>
        <begin position="590"/>
        <end position="608"/>
    </location>
</feature>
<keyword evidence="4 6" id="KW-1133">Transmembrane helix</keyword>
<evidence type="ECO:0000313" key="8">
    <source>
        <dbReference type="EMBL" id="SFM26778.1"/>
    </source>
</evidence>
<feature type="transmembrane region" description="Helical" evidence="6">
    <location>
        <begin position="268"/>
        <end position="288"/>
    </location>
</feature>
<feature type="transmembrane region" description="Helical" evidence="6">
    <location>
        <begin position="86"/>
        <end position="104"/>
    </location>
</feature>
<dbReference type="Proteomes" id="UP000198535">
    <property type="component" value="Unassembled WGS sequence"/>
</dbReference>
<feature type="transmembrane region" description="Helical" evidence="6">
    <location>
        <begin position="380"/>
        <end position="397"/>
    </location>
</feature>
<keyword evidence="9" id="KW-1185">Reference proteome</keyword>
<dbReference type="PANTHER" id="PTHR35402:SF1">
    <property type="entry name" value="TYPE II SECRETION SYSTEM PROTEIN GSPF DOMAIN-CONTAINING PROTEIN"/>
    <property type="match status" value="1"/>
</dbReference>
<evidence type="ECO:0000256" key="5">
    <source>
        <dbReference type="ARBA" id="ARBA00023136"/>
    </source>
</evidence>
<keyword evidence="8" id="KW-0282">Flagellum</keyword>
<dbReference type="STRING" id="487685.SAMN04488696_0637"/>
<dbReference type="GO" id="GO:0005886">
    <property type="term" value="C:plasma membrane"/>
    <property type="evidence" value="ECO:0007669"/>
    <property type="project" value="UniProtKB-SubCell"/>
</dbReference>
<comment type="subcellular location">
    <subcellularLocation>
        <location evidence="1">Cell membrane</location>
        <topology evidence="1">Multi-pass membrane protein</topology>
    </subcellularLocation>
</comment>
<evidence type="ECO:0000313" key="9">
    <source>
        <dbReference type="Proteomes" id="UP000198535"/>
    </source>
</evidence>
<protein>
    <submittedName>
        <fullName evidence="8">Flagellar protein FlaJ</fullName>
    </submittedName>
</protein>
<proteinExistence type="predicted"/>
<name>A0A1I4PGD4_9EURY</name>
<dbReference type="InterPro" id="IPR056569">
    <property type="entry name" value="ArlJ-like"/>
</dbReference>
<evidence type="ECO:0000256" key="2">
    <source>
        <dbReference type="ARBA" id="ARBA00022475"/>
    </source>
</evidence>
<feature type="transmembrane region" description="Helical" evidence="6">
    <location>
        <begin position="47"/>
        <end position="66"/>
    </location>
</feature>
<feature type="transmembrane region" description="Helical" evidence="6">
    <location>
        <begin position="558"/>
        <end position="578"/>
    </location>
</feature>
<keyword evidence="8" id="KW-0966">Cell projection</keyword>
<dbReference type="PANTHER" id="PTHR35402">
    <property type="entry name" value="INTEGRAL MEMBRANE PROTEIN-RELATED"/>
    <property type="match status" value="1"/>
</dbReference>
<keyword evidence="8" id="KW-0969">Cilium</keyword>
<evidence type="ECO:0000256" key="3">
    <source>
        <dbReference type="ARBA" id="ARBA00022692"/>
    </source>
</evidence>
<dbReference type="InterPro" id="IPR042094">
    <property type="entry name" value="T2SS_GspF_sf"/>
</dbReference>
<dbReference type="RefSeq" id="WP_091933039.1">
    <property type="nucleotide sequence ID" value="NZ_FOUJ01000001.1"/>
</dbReference>
<dbReference type="InterPro" id="IPR018076">
    <property type="entry name" value="T2SS_GspF_dom"/>
</dbReference>
<accession>A0A1I4PGD4</accession>
<evidence type="ECO:0000259" key="7">
    <source>
        <dbReference type="Pfam" id="PF00482"/>
    </source>
</evidence>
<feature type="transmembrane region" description="Helical" evidence="6">
    <location>
        <begin position="355"/>
        <end position="374"/>
    </location>
</feature>